<protein>
    <submittedName>
        <fullName evidence="8">Desulfoferrodoxin</fullName>
        <ecNumber evidence="8">1.15.1.2</ecNumber>
    </submittedName>
</protein>
<dbReference type="OrthoDB" id="30725at2157"/>
<evidence type="ECO:0000259" key="6">
    <source>
        <dbReference type="Pfam" id="PF01880"/>
    </source>
</evidence>
<reference evidence="8 10" key="1">
    <citation type="submission" date="2016-04" db="EMBL/GenBank/DDBJ databases">
        <title>Genome sequence of Methanosphaera cuniculi DSM 4103.</title>
        <authorList>
            <person name="Poehlein A."/>
            <person name="Seedorf H."/>
            <person name="Daniel R."/>
        </authorList>
    </citation>
    <scope>NUCLEOTIDE SEQUENCE [LARGE SCALE GENOMIC DNA]</scope>
    <source>
        <strain evidence="8 10">DSM 4103</strain>
    </source>
</reference>
<keyword evidence="9" id="KW-1185">Reference proteome</keyword>
<dbReference type="InterPro" id="IPR036073">
    <property type="entry name" value="Desulfoferrodoxin_Fe-bd_dom_sf"/>
</dbReference>
<dbReference type="InterPro" id="IPR002742">
    <property type="entry name" value="Desulfoferrodoxin_Fe-bd_dom"/>
</dbReference>
<evidence type="ECO:0000313" key="9">
    <source>
        <dbReference type="Proteomes" id="UP000217528"/>
    </source>
</evidence>
<dbReference type="EMBL" id="LMVN01000002">
    <property type="protein sequence ID" value="PAV08134.1"/>
    <property type="molecule type" value="Genomic_DNA"/>
</dbReference>
<evidence type="ECO:0000313" key="8">
    <source>
        <dbReference type="EMBL" id="PWL07772.1"/>
    </source>
</evidence>
<keyword evidence="8" id="KW-0560">Oxidoreductase</keyword>
<dbReference type="EMBL" id="LWMS01000044">
    <property type="protein sequence ID" value="PWL07772.1"/>
    <property type="molecule type" value="Genomic_DNA"/>
</dbReference>
<keyword evidence="2" id="KW-0813">Transport</keyword>
<dbReference type="Proteomes" id="UP000217528">
    <property type="component" value="Unassembled WGS sequence"/>
</dbReference>
<proteinExistence type="inferred from homology"/>
<dbReference type="Gene3D" id="2.60.40.730">
    <property type="entry name" value="SOR catalytic domain"/>
    <property type="match status" value="1"/>
</dbReference>
<gene>
    <name evidence="8" type="primary">dfx</name>
    <name evidence="7" type="ORF">ASJ82_01320</name>
    <name evidence="8" type="ORF">MSCUN_13030</name>
</gene>
<keyword evidence="4" id="KW-0249">Electron transport</keyword>
<dbReference type="PANTHER" id="PTHR36541:SF1">
    <property type="entry name" value="SUPEROXIDE REDUCTASE-RELATED"/>
    <property type="match status" value="1"/>
</dbReference>
<dbReference type="GO" id="GO:0005506">
    <property type="term" value="F:iron ion binding"/>
    <property type="evidence" value="ECO:0007669"/>
    <property type="project" value="InterPro"/>
</dbReference>
<evidence type="ECO:0000256" key="1">
    <source>
        <dbReference type="ARBA" id="ARBA00005941"/>
    </source>
</evidence>
<evidence type="ECO:0000256" key="4">
    <source>
        <dbReference type="ARBA" id="ARBA00022982"/>
    </source>
</evidence>
<dbReference type="AlphaFoldDB" id="A0A2A2HFS9"/>
<comment type="similarity">
    <text evidence="1">Belongs to the desulfoferrodoxin family.</text>
</comment>
<feature type="domain" description="Desulfoferrodoxin ferrous iron-binding" evidence="6">
    <location>
        <begin position="45"/>
        <end position="124"/>
    </location>
</feature>
<name>A0A2A2HFS9_9EURY</name>
<accession>A0A2A2HFS9</accession>
<dbReference type="SUPFAM" id="SSF49367">
    <property type="entry name" value="Superoxide reductase-like"/>
    <property type="match status" value="1"/>
</dbReference>
<dbReference type="PANTHER" id="PTHR36541">
    <property type="entry name" value="SUPEROXIDE REDUCTASE-RELATED"/>
    <property type="match status" value="1"/>
</dbReference>
<comment type="caution">
    <text evidence="7">The sequence shown here is derived from an EMBL/GenBank/DDBJ whole genome shotgun (WGS) entry which is preliminary data.</text>
</comment>
<dbReference type="RefSeq" id="WP_095608033.1">
    <property type="nucleotide sequence ID" value="NZ_CAUHCB010000006.1"/>
</dbReference>
<dbReference type="NCBIfam" id="TIGR00332">
    <property type="entry name" value="neela_ferrous"/>
    <property type="match status" value="1"/>
</dbReference>
<evidence type="ECO:0000313" key="7">
    <source>
        <dbReference type="EMBL" id="PAV08134.1"/>
    </source>
</evidence>
<dbReference type="EC" id="1.15.1.2" evidence="8"/>
<dbReference type="Proteomes" id="UP000246004">
    <property type="component" value="Unassembled WGS sequence"/>
</dbReference>
<dbReference type="Pfam" id="PF01880">
    <property type="entry name" value="Desulfoferrodox"/>
    <property type="match status" value="1"/>
</dbReference>
<evidence type="ECO:0000313" key="10">
    <source>
        <dbReference type="Proteomes" id="UP000246004"/>
    </source>
</evidence>
<keyword evidence="3" id="KW-0479">Metal-binding</keyword>
<reference evidence="7 9" key="2">
    <citation type="journal article" date="2017" name="BMC Genomics">
        <title>Genomic analysis of methanogenic archaea reveals a shift towards energy conservation.</title>
        <authorList>
            <person name="Gilmore S.P."/>
            <person name="Henske J.K."/>
            <person name="Sexton J.A."/>
            <person name="Solomon K.V."/>
            <person name="Seppala S."/>
            <person name="Yoo J.I."/>
            <person name="Huyett L.M."/>
            <person name="Pressman A."/>
            <person name="Cogan J.Z."/>
            <person name="Kivenson V."/>
            <person name="Peng X."/>
            <person name="Tan Y."/>
            <person name="Valentine D.L."/>
            <person name="O'Malley M.A."/>
        </authorList>
    </citation>
    <scope>NUCLEOTIDE SEQUENCE [LARGE SCALE GENOMIC DNA]</scope>
    <source>
        <strain evidence="7 9">1R-7</strain>
    </source>
</reference>
<evidence type="ECO:0000256" key="3">
    <source>
        <dbReference type="ARBA" id="ARBA00022723"/>
    </source>
</evidence>
<sequence length="125" mass="13966">MADLDANVIVKCKGTGNINEVLVVGDDADVDKLNILEAKVDGEGEVKHVPVVKYEDDRYIVNVGEVEHPMEEEHYIAMIELIADGQTHRQTLKPGDKPEAIFIIPEADDVVAREYCTIHGLWKKE</sequence>
<organism evidence="7 9">
    <name type="scientific">Methanosphaera cuniculi</name>
    <dbReference type="NCBI Taxonomy" id="1077256"/>
    <lineage>
        <taxon>Archaea</taxon>
        <taxon>Methanobacteriati</taxon>
        <taxon>Methanobacteriota</taxon>
        <taxon>Methanomada group</taxon>
        <taxon>Methanobacteria</taxon>
        <taxon>Methanobacteriales</taxon>
        <taxon>Methanobacteriaceae</taxon>
        <taxon>Methanosphaera</taxon>
    </lineage>
</organism>
<evidence type="ECO:0000256" key="2">
    <source>
        <dbReference type="ARBA" id="ARBA00022448"/>
    </source>
</evidence>
<dbReference type="GO" id="GO:0050605">
    <property type="term" value="F:superoxide reductase activity"/>
    <property type="evidence" value="ECO:0007669"/>
    <property type="project" value="UniProtKB-EC"/>
</dbReference>
<dbReference type="InterPro" id="IPR051233">
    <property type="entry name" value="Desulfoferrodoxin_SOR"/>
</dbReference>
<keyword evidence="5" id="KW-0408">Iron</keyword>
<evidence type="ECO:0000256" key="5">
    <source>
        <dbReference type="ARBA" id="ARBA00023004"/>
    </source>
</evidence>